<dbReference type="EC" id="3.1.3.16" evidence="3"/>
<keyword evidence="5 9" id="KW-0378">Hydrolase</keyword>
<evidence type="ECO:0000256" key="2">
    <source>
        <dbReference type="ARBA" id="ARBA00006702"/>
    </source>
</evidence>
<dbReference type="PROSITE" id="PS01032">
    <property type="entry name" value="PPM_1"/>
    <property type="match status" value="1"/>
</dbReference>
<dbReference type="SMART" id="SM00332">
    <property type="entry name" value="PP2Cc"/>
    <property type="match status" value="1"/>
</dbReference>
<keyword evidence="6" id="KW-0460">Magnesium</keyword>
<dbReference type="Pfam" id="PF00481">
    <property type="entry name" value="PP2C"/>
    <property type="match status" value="2"/>
</dbReference>
<evidence type="ECO:0000256" key="3">
    <source>
        <dbReference type="ARBA" id="ARBA00013081"/>
    </source>
</evidence>
<keyword evidence="7 9" id="KW-0904">Protein phosphatase</keyword>
<evidence type="ECO:0000256" key="7">
    <source>
        <dbReference type="ARBA" id="ARBA00022912"/>
    </source>
</evidence>
<evidence type="ECO:0000256" key="5">
    <source>
        <dbReference type="ARBA" id="ARBA00022801"/>
    </source>
</evidence>
<evidence type="ECO:0000256" key="1">
    <source>
        <dbReference type="ARBA" id="ARBA00001936"/>
    </source>
</evidence>
<feature type="region of interest" description="Disordered" evidence="10">
    <location>
        <begin position="119"/>
        <end position="207"/>
    </location>
</feature>
<evidence type="ECO:0000256" key="4">
    <source>
        <dbReference type="ARBA" id="ARBA00022723"/>
    </source>
</evidence>
<dbReference type="GO" id="GO:0004722">
    <property type="term" value="F:protein serine/threonine phosphatase activity"/>
    <property type="evidence" value="ECO:0007669"/>
    <property type="project" value="UniProtKB-EC"/>
</dbReference>
<organism evidence="12">
    <name type="scientific">Xenopsylla cheopis</name>
    <name type="common">Oriental rat flea</name>
    <name type="synonym">Pulex cheopis</name>
    <dbReference type="NCBI Taxonomy" id="163159"/>
    <lineage>
        <taxon>Eukaryota</taxon>
        <taxon>Metazoa</taxon>
        <taxon>Ecdysozoa</taxon>
        <taxon>Arthropoda</taxon>
        <taxon>Hexapoda</taxon>
        <taxon>Insecta</taxon>
        <taxon>Pterygota</taxon>
        <taxon>Neoptera</taxon>
        <taxon>Endopterygota</taxon>
        <taxon>Siphonaptera</taxon>
        <taxon>Pulicidae</taxon>
        <taxon>Xenopsyllinae</taxon>
        <taxon>Xenopsylla</taxon>
    </lineage>
</organism>
<sequence length="465" mass="51570">MGAYLSDPVVEKNSRDEANRTLVSASSSMQGWRVTQEDAHNMILDYDIDTSLFAVYDGHGGSEVAKYCSLKLPSFIKDTPAYIEGNIAQGLKDAFLRFDLHITDRRVVETLKMLADPESPLRIDESSDESDHDAVKDNVSDSENDIPNSQEQQTNTETNTAENRVVPRVVTPPEVIESSNESCDDRDNLNDTSDSSDSDDDEPDPEDKEFMANMIEEPGSDSGTTAVVALICGTELYVANAGDSRCVLSRKGQAIDMSTDHKPEDEQEKARIIKAGGRVTGDGRVNGGLNLSRAIGDHAYKQNKELPPAEQMITALPDIKKITLTDEDEFIVLACDGIWNFLSSQQAVDYIRSKYQDEKKLSRVIEKIFDHCLAPNSFGDGTGCDNMTAIIINLKDFIKKRQREIKMNTVQYDRRFSRRTAQSVNSSADANPEVPTSNNSCKRSISPQSDSEEQDNKKIKSGDDR</sequence>
<dbReference type="SUPFAM" id="SSF81606">
    <property type="entry name" value="PP2C-like"/>
    <property type="match status" value="1"/>
</dbReference>
<dbReference type="InterPro" id="IPR015655">
    <property type="entry name" value="PP2C"/>
</dbReference>
<dbReference type="CDD" id="cd00143">
    <property type="entry name" value="PP2Cc"/>
    <property type="match status" value="1"/>
</dbReference>
<accession>A0A6M2DKT2</accession>
<keyword evidence="4" id="KW-0479">Metal-binding</keyword>
<feature type="compositionally biased region" description="Polar residues" evidence="10">
    <location>
        <begin position="419"/>
        <end position="449"/>
    </location>
</feature>
<feature type="region of interest" description="Disordered" evidence="10">
    <location>
        <begin position="418"/>
        <end position="465"/>
    </location>
</feature>
<feature type="compositionally biased region" description="Basic and acidic residues" evidence="10">
    <location>
        <begin position="454"/>
        <end position="465"/>
    </location>
</feature>
<dbReference type="GO" id="GO:0046872">
    <property type="term" value="F:metal ion binding"/>
    <property type="evidence" value="ECO:0007669"/>
    <property type="project" value="UniProtKB-KW"/>
</dbReference>
<protein>
    <recommendedName>
        <fullName evidence="3">protein-serine/threonine phosphatase</fullName>
        <ecNumber evidence="3">3.1.3.16</ecNumber>
    </recommendedName>
</protein>
<comment type="cofactor">
    <cofactor evidence="1">
        <name>Mn(2+)</name>
        <dbReference type="ChEBI" id="CHEBI:29035"/>
    </cofactor>
</comment>
<dbReference type="AlphaFoldDB" id="A0A6M2DKT2"/>
<name>A0A6M2DKT2_XENCH</name>
<proteinExistence type="inferred from homology"/>
<feature type="domain" description="PPM-type phosphatase" evidence="11">
    <location>
        <begin position="23"/>
        <end position="394"/>
    </location>
</feature>
<comment type="similarity">
    <text evidence="2 9">Belongs to the PP2C family.</text>
</comment>
<evidence type="ECO:0000256" key="6">
    <source>
        <dbReference type="ARBA" id="ARBA00022842"/>
    </source>
</evidence>
<feature type="compositionally biased region" description="Acidic residues" evidence="10">
    <location>
        <begin position="194"/>
        <end position="207"/>
    </location>
</feature>
<dbReference type="InterPro" id="IPR036457">
    <property type="entry name" value="PPM-type-like_dom_sf"/>
</dbReference>
<dbReference type="Gene3D" id="3.60.40.10">
    <property type="entry name" value="PPM-type phosphatase domain"/>
    <property type="match status" value="1"/>
</dbReference>
<dbReference type="PANTHER" id="PTHR13832:SF803">
    <property type="entry name" value="PROTEIN PHOSPHATASE 1G"/>
    <property type="match status" value="1"/>
</dbReference>
<evidence type="ECO:0000313" key="12">
    <source>
        <dbReference type="EMBL" id="NOV46912.1"/>
    </source>
</evidence>
<dbReference type="EMBL" id="GIIL01003186">
    <property type="protein sequence ID" value="NOV46912.1"/>
    <property type="molecule type" value="Transcribed_RNA"/>
</dbReference>
<evidence type="ECO:0000256" key="8">
    <source>
        <dbReference type="ARBA" id="ARBA00023211"/>
    </source>
</evidence>
<dbReference type="InterPro" id="IPR001932">
    <property type="entry name" value="PPM-type_phosphatase-like_dom"/>
</dbReference>
<dbReference type="PROSITE" id="PS51746">
    <property type="entry name" value="PPM_2"/>
    <property type="match status" value="1"/>
</dbReference>
<reference evidence="12" key="1">
    <citation type="submission" date="2020-03" db="EMBL/GenBank/DDBJ databases">
        <title>Transcriptomic Profiling of the Digestive Tract of the Rat Flea, Xenopsylla cheopis, Following Blood Feeding and Infection with Yersinia pestis.</title>
        <authorList>
            <person name="Bland D.M."/>
            <person name="Martens C.A."/>
            <person name="Virtaneva K."/>
            <person name="Kanakabandi K."/>
            <person name="Long D."/>
            <person name="Rosenke R."/>
            <person name="Saturday G.A."/>
            <person name="Hoyt F.H."/>
            <person name="Bruno D.P."/>
            <person name="Ribeiro J.M.C."/>
            <person name="Hinnebusch J."/>
        </authorList>
    </citation>
    <scope>NUCLEOTIDE SEQUENCE</scope>
</reference>
<evidence type="ECO:0000259" key="11">
    <source>
        <dbReference type="PROSITE" id="PS51746"/>
    </source>
</evidence>
<dbReference type="InterPro" id="IPR000222">
    <property type="entry name" value="PP2C_BS"/>
</dbReference>
<feature type="compositionally biased region" description="Low complexity" evidence="10">
    <location>
        <begin position="150"/>
        <end position="175"/>
    </location>
</feature>
<dbReference type="PANTHER" id="PTHR13832">
    <property type="entry name" value="PROTEIN PHOSPHATASE 2C"/>
    <property type="match status" value="1"/>
</dbReference>
<evidence type="ECO:0000256" key="9">
    <source>
        <dbReference type="RuleBase" id="RU003465"/>
    </source>
</evidence>
<evidence type="ECO:0000256" key="10">
    <source>
        <dbReference type="SAM" id="MobiDB-lite"/>
    </source>
</evidence>
<keyword evidence="8" id="KW-0464">Manganese</keyword>